<dbReference type="HOGENOM" id="CLU_1461843_0_0_1"/>
<dbReference type="InParanoid" id="A0A0C3BWU4"/>
<organism evidence="1 2">
    <name type="scientific">Piloderma croceum (strain F 1598)</name>
    <dbReference type="NCBI Taxonomy" id="765440"/>
    <lineage>
        <taxon>Eukaryota</taxon>
        <taxon>Fungi</taxon>
        <taxon>Dikarya</taxon>
        <taxon>Basidiomycota</taxon>
        <taxon>Agaricomycotina</taxon>
        <taxon>Agaricomycetes</taxon>
        <taxon>Agaricomycetidae</taxon>
        <taxon>Atheliales</taxon>
        <taxon>Atheliaceae</taxon>
        <taxon>Piloderma</taxon>
    </lineage>
</organism>
<proteinExistence type="predicted"/>
<dbReference type="AlphaFoldDB" id="A0A0C3BWU4"/>
<keyword evidence="2" id="KW-1185">Reference proteome</keyword>
<reference evidence="2" key="2">
    <citation type="submission" date="2015-01" db="EMBL/GenBank/DDBJ databases">
        <title>Evolutionary Origins and Diversification of the Mycorrhizal Mutualists.</title>
        <authorList>
            <consortium name="DOE Joint Genome Institute"/>
            <consortium name="Mycorrhizal Genomics Consortium"/>
            <person name="Kohler A."/>
            <person name="Kuo A."/>
            <person name="Nagy L.G."/>
            <person name="Floudas D."/>
            <person name="Copeland A."/>
            <person name="Barry K.W."/>
            <person name="Cichocki N."/>
            <person name="Veneault-Fourrey C."/>
            <person name="LaButti K."/>
            <person name="Lindquist E.A."/>
            <person name="Lipzen A."/>
            <person name="Lundell T."/>
            <person name="Morin E."/>
            <person name="Murat C."/>
            <person name="Riley R."/>
            <person name="Ohm R."/>
            <person name="Sun H."/>
            <person name="Tunlid A."/>
            <person name="Henrissat B."/>
            <person name="Grigoriev I.V."/>
            <person name="Hibbett D.S."/>
            <person name="Martin F."/>
        </authorList>
    </citation>
    <scope>NUCLEOTIDE SEQUENCE [LARGE SCALE GENOMIC DNA]</scope>
    <source>
        <strain evidence="2">F 1598</strain>
    </source>
</reference>
<gene>
    <name evidence="1" type="ORF">PILCRDRAFT_160431</name>
</gene>
<reference evidence="1 2" key="1">
    <citation type="submission" date="2014-04" db="EMBL/GenBank/DDBJ databases">
        <authorList>
            <consortium name="DOE Joint Genome Institute"/>
            <person name="Kuo A."/>
            <person name="Tarkka M."/>
            <person name="Buscot F."/>
            <person name="Kohler A."/>
            <person name="Nagy L.G."/>
            <person name="Floudas D."/>
            <person name="Copeland A."/>
            <person name="Barry K.W."/>
            <person name="Cichocki N."/>
            <person name="Veneault-Fourrey C."/>
            <person name="LaButti K."/>
            <person name="Lindquist E.A."/>
            <person name="Lipzen A."/>
            <person name="Lundell T."/>
            <person name="Morin E."/>
            <person name="Murat C."/>
            <person name="Sun H."/>
            <person name="Tunlid A."/>
            <person name="Henrissat B."/>
            <person name="Grigoriev I.V."/>
            <person name="Hibbett D.S."/>
            <person name="Martin F."/>
            <person name="Nordberg H.P."/>
            <person name="Cantor M.N."/>
            <person name="Hua S.X."/>
        </authorList>
    </citation>
    <scope>NUCLEOTIDE SEQUENCE [LARGE SCALE GENOMIC DNA]</scope>
    <source>
        <strain evidence="1 2">F 1598</strain>
    </source>
</reference>
<dbReference type="Proteomes" id="UP000054166">
    <property type="component" value="Unassembled WGS sequence"/>
</dbReference>
<name>A0A0C3BWU4_PILCF</name>
<protein>
    <submittedName>
        <fullName evidence="1">Uncharacterized protein</fullName>
    </submittedName>
</protein>
<evidence type="ECO:0000313" key="1">
    <source>
        <dbReference type="EMBL" id="KIM91018.1"/>
    </source>
</evidence>
<dbReference type="EMBL" id="KN832972">
    <property type="protein sequence ID" value="KIM91018.1"/>
    <property type="molecule type" value="Genomic_DNA"/>
</dbReference>
<evidence type="ECO:0000313" key="2">
    <source>
        <dbReference type="Proteomes" id="UP000054166"/>
    </source>
</evidence>
<accession>A0A0C3BWU4</accession>
<sequence length="185" mass="21137">MSQDNNPEQHCLNQTPCAAYGTPPHAETTPSCLSPDSRVHVLVVLVQSRDSHRSCQMQWLPSMRKNSDKELTECLISDLVSWIKVHTGFLRTKSCGLSSILAWSILLSQTISGAYDITRVVPRSCWPRTLDAISELCSTGQGSRRHNDPDFFCQHVYCLVFIFIYHHVRVPIEQFTIKRKTRMVY</sequence>